<evidence type="ECO:0000313" key="3">
    <source>
        <dbReference type="Proteomes" id="UP000499080"/>
    </source>
</evidence>
<proteinExistence type="predicted"/>
<protein>
    <submittedName>
        <fullName evidence="2">Uncharacterized protein</fullName>
    </submittedName>
</protein>
<evidence type="ECO:0000313" key="2">
    <source>
        <dbReference type="EMBL" id="GBN00019.1"/>
    </source>
</evidence>
<accession>A0A4Y2KDI1</accession>
<name>A0A4Y2KDI1_ARAVE</name>
<dbReference type="Proteomes" id="UP000499080">
    <property type="component" value="Unassembled WGS sequence"/>
</dbReference>
<organism evidence="2 3">
    <name type="scientific">Araneus ventricosus</name>
    <name type="common">Orbweaver spider</name>
    <name type="synonym">Epeira ventricosa</name>
    <dbReference type="NCBI Taxonomy" id="182803"/>
    <lineage>
        <taxon>Eukaryota</taxon>
        <taxon>Metazoa</taxon>
        <taxon>Ecdysozoa</taxon>
        <taxon>Arthropoda</taxon>
        <taxon>Chelicerata</taxon>
        <taxon>Arachnida</taxon>
        <taxon>Araneae</taxon>
        <taxon>Araneomorphae</taxon>
        <taxon>Entelegynae</taxon>
        <taxon>Araneoidea</taxon>
        <taxon>Araneidae</taxon>
        <taxon>Araneus</taxon>
    </lineage>
</organism>
<reference evidence="2 3" key="1">
    <citation type="journal article" date="2019" name="Sci. Rep.">
        <title>Orb-weaving spider Araneus ventricosus genome elucidates the spidroin gene catalogue.</title>
        <authorList>
            <person name="Kono N."/>
            <person name="Nakamura H."/>
            <person name="Ohtoshi R."/>
            <person name="Moran D.A.P."/>
            <person name="Shinohara A."/>
            <person name="Yoshida Y."/>
            <person name="Fujiwara M."/>
            <person name="Mori M."/>
            <person name="Tomita M."/>
            <person name="Arakawa K."/>
        </authorList>
    </citation>
    <scope>NUCLEOTIDE SEQUENCE [LARGE SCALE GENOMIC DNA]</scope>
</reference>
<gene>
    <name evidence="2" type="ORF">AVEN_249257_1</name>
</gene>
<comment type="caution">
    <text evidence="2">The sequence shown here is derived from an EMBL/GenBank/DDBJ whole genome shotgun (WGS) entry which is preliminary data.</text>
</comment>
<keyword evidence="3" id="KW-1185">Reference proteome</keyword>
<feature type="region of interest" description="Disordered" evidence="1">
    <location>
        <begin position="1"/>
        <end position="23"/>
    </location>
</feature>
<sequence>MLCAWSPAPKAKSPERPQTRKKLTSVFSSEQVEKGLRDYYLIKKDVLHLHELNAVPETMELEIIAGSPKNDTLLYKRLKIC</sequence>
<evidence type="ECO:0000256" key="1">
    <source>
        <dbReference type="SAM" id="MobiDB-lite"/>
    </source>
</evidence>
<dbReference type="AlphaFoldDB" id="A0A4Y2KDI1"/>
<dbReference type="EMBL" id="BGPR01004474">
    <property type="protein sequence ID" value="GBN00019.1"/>
    <property type="molecule type" value="Genomic_DNA"/>
</dbReference>